<keyword evidence="7" id="KW-0560">Oxidoreductase</keyword>
<evidence type="ECO:0000256" key="6">
    <source>
        <dbReference type="ARBA" id="ARBA00022857"/>
    </source>
</evidence>
<proteinExistence type="predicted"/>
<dbReference type="InterPro" id="IPR001709">
    <property type="entry name" value="Flavoprot_Pyr_Nucl_cyt_Rdtase"/>
</dbReference>
<dbReference type="PANTHER" id="PTHR19384:SF10">
    <property type="entry name" value="NADPH-DEPENDENT DIFLAVIN OXIDOREDUCTASE 1"/>
    <property type="match status" value="1"/>
</dbReference>
<comment type="cofactor">
    <cofactor evidence="2">
        <name>FAD</name>
        <dbReference type="ChEBI" id="CHEBI:57692"/>
    </cofactor>
</comment>
<dbReference type="Pfam" id="PF00175">
    <property type="entry name" value="NAD_binding_1"/>
    <property type="match status" value="1"/>
</dbReference>
<dbReference type="EnsemblMetazoa" id="XM_022814153">
    <property type="protein sequence ID" value="XP_022669888"/>
    <property type="gene ID" value="LOC111253912"/>
</dbReference>
<keyword evidence="4" id="KW-0288">FMN</keyword>
<dbReference type="Gene3D" id="3.40.50.80">
    <property type="entry name" value="Nucleotide-binding domain of ferredoxin-NADP reductase (FNR) module"/>
    <property type="match status" value="1"/>
</dbReference>
<dbReference type="Gene3D" id="2.40.30.10">
    <property type="entry name" value="Translation factors"/>
    <property type="match status" value="1"/>
</dbReference>
<dbReference type="GeneID" id="111253912"/>
<organism evidence="10 11">
    <name type="scientific">Varroa destructor</name>
    <name type="common">Honeybee mite</name>
    <dbReference type="NCBI Taxonomy" id="109461"/>
    <lineage>
        <taxon>Eukaryota</taxon>
        <taxon>Metazoa</taxon>
        <taxon>Ecdysozoa</taxon>
        <taxon>Arthropoda</taxon>
        <taxon>Chelicerata</taxon>
        <taxon>Arachnida</taxon>
        <taxon>Acari</taxon>
        <taxon>Parasitiformes</taxon>
        <taxon>Mesostigmata</taxon>
        <taxon>Gamasina</taxon>
        <taxon>Dermanyssoidea</taxon>
        <taxon>Varroidae</taxon>
        <taxon>Varroa</taxon>
    </lineage>
</organism>
<evidence type="ECO:0000259" key="8">
    <source>
        <dbReference type="PROSITE" id="PS50902"/>
    </source>
</evidence>
<dbReference type="InterPro" id="IPR039261">
    <property type="entry name" value="FNR_nucleotide-bd"/>
</dbReference>
<feature type="domain" description="FAD-binding FR-type" evidence="9">
    <location>
        <begin position="263"/>
        <end position="520"/>
    </location>
</feature>
<dbReference type="SUPFAM" id="SSF52343">
    <property type="entry name" value="Ferredoxin reductase-like, C-terminal NADP-linked domain"/>
    <property type="match status" value="1"/>
</dbReference>
<dbReference type="InterPro" id="IPR008254">
    <property type="entry name" value="Flavodoxin/NO_synth"/>
</dbReference>
<evidence type="ECO:0000256" key="1">
    <source>
        <dbReference type="ARBA" id="ARBA00001917"/>
    </source>
</evidence>
<feature type="domain" description="Flavodoxin-like" evidence="8">
    <location>
        <begin position="45"/>
        <end position="190"/>
    </location>
</feature>
<dbReference type="PRINTS" id="PR00371">
    <property type="entry name" value="FPNCR"/>
</dbReference>
<dbReference type="SUPFAM" id="SSF63380">
    <property type="entry name" value="Riboflavin synthase domain-like"/>
    <property type="match status" value="1"/>
</dbReference>
<evidence type="ECO:0000256" key="4">
    <source>
        <dbReference type="ARBA" id="ARBA00022643"/>
    </source>
</evidence>
<dbReference type="InterPro" id="IPR029039">
    <property type="entry name" value="Flavoprotein-like_sf"/>
</dbReference>
<sequence length="578" mass="65766">MSQNDRPGLLNKISFSKRHLGMEQPRNDEKGGRNIAKGRCVFPRLVILYASQTGTAEDCAERVSREAQRRHFSSVVVMSCDEYPIEKIFDEKLILFFIATTGQGDHPDNMRSFFRSILNRKLQSGDFGHIEFAVCGLGDSSYQKFNFSAKKVFRRLIQLGARKLIEPVWADEQHDLGVDGLIDPWMEKFWTASAHLTTNPLRPPLPDVMPSPKYSVVLYDESELDQSGPADAMDETININGSEFHLTSTDQLSKSPLRSTGSWPYVSVRVLSQERVTTEDHFQDVRLLRLAYSDQPCAAPGDVAVILPKNTSDKIQACLDLFPHINPDQPVTLKDGTTSLPPHLRTKWTTFRKLVTNYFDLNFIPKRSFFSVYKHFCRPMDTLNATEKAVATDSQVASQLEQYWEKLDEFSRADGQPELMDYTIKHKRTVLEVFEDFPIITKRLRLQDLLTLIPAIRPRYYSIASSTLKHRGEIHVLYAVVDFKTMLKKPRTGLCTQFLKNLKTGNIVNLYIRKGTFQFPLIEAEEPKKLQKKVIMVGPGTGVAPFRAFIQECAFVGGASEPMILFFGCRNSLKYTEA</sequence>
<evidence type="ECO:0000256" key="3">
    <source>
        <dbReference type="ARBA" id="ARBA00022630"/>
    </source>
</evidence>
<dbReference type="GO" id="GO:0005829">
    <property type="term" value="C:cytosol"/>
    <property type="evidence" value="ECO:0007669"/>
    <property type="project" value="TreeGrafter"/>
</dbReference>
<dbReference type="InterPro" id="IPR017938">
    <property type="entry name" value="Riboflavin_synthase-like_b-brl"/>
</dbReference>
<evidence type="ECO:0000313" key="11">
    <source>
        <dbReference type="Proteomes" id="UP000594260"/>
    </source>
</evidence>
<evidence type="ECO:0000256" key="7">
    <source>
        <dbReference type="ARBA" id="ARBA00023002"/>
    </source>
</evidence>
<evidence type="ECO:0000259" key="9">
    <source>
        <dbReference type="PROSITE" id="PS51384"/>
    </source>
</evidence>
<keyword evidence="6" id="KW-0521">NADP</keyword>
<evidence type="ECO:0000256" key="2">
    <source>
        <dbReference type="ARBA" id="ARBA00001974"/>
    </source>
</evidence>
<dbReference type="Gene3D" id="3.40.50.360">
    <property type="match status" value="1"/>
</dbReference>
<evidence type="ECO:0008006" key="12">
    <source>
        <dbReference type="Google" id="ProtNLM"/>
    </source>
</evidence>
<dbReference type="AlphaFoldDB" id="A0A7M7KS34"/>
<keyword evidence="5" id="KW-0274">FAD</keyword>
<dbReference type="Proteomes" id="UP000594260">
    <property type="component" value="Unplaced"/>
</dbReference>
<dbReference type="PROSITE" id="PS50902">
    <property type="entry name" value="FLAVODOXIN_LIKE"/>
    <property type="match status" value="1"/>
</dbReference>
<name>A0A7M7KS34_VARDE</name>
<dbReference type="Pfam" id="PF00667">
    <property type="entry name" value="FAD_binding_1"/>
    <property type="match status" value="1"/>
</dbReference>
<evidence type="ECO:0000313" key="10">
    <source>
        <dbReference type="EnsemblMetazoa" id="XP_022669888"/>
    </source>
</evidence>
<dbReference type="SUPFAM" id="SSF52218">
    <property type="entry name" value="Flavoproteins"/>
    <property type="match status" value="1"/>
</dbReference>
<accession>A0A7M7KS34</accession>
<dbReference type="InterPro" id="IPR017927">
    <property type="entry name" value="FAD-bd_FR_type"/>
</dbReference>
<dbReference type="Pfam" id="PF00258">
    <property type="entry name" value="Flavodoxin_1"/>
    <property type="match status" value="1"/>
</dbReference>
<dbReference type="RefSeq" id="XP_022669888.1">
    <property type="nucleotide sequence ID" value="XM_022814153.1"/>
</dbReference>
<dbReference type="InterPro" id="IPR023173">
    <property type="entry name" value="NADPH_Cyt_P450_Rdtase_alpha"/>
</dbReference>
<evidence type="ECO:0000256" key="5">
    <source>
        <dbReference type="ARBA" id="ARBA00022827"/>
    </source>
</evidence>
<dbReference type="PANTHER" id="PTHR19384">
    <property type="entry name" value="NITRIC OXIDE SYNTHASE-RELATED"/>
    <property type="match status" value="1"/>
</dbReference>
<dbReference type="GO" id="GO:0010181">
    <property type="term" value="F:FMN binding"/>
    <property type="evidence" value="ECO:0007669"/>
    <property type="project" value="InterPro"/>
</dbReference>
<reference evidence="10" key="1">
    <citation type="submission" date="2021-01" db="UniProtKB">
        <authorList>
            <consortium name="EnsemblMetazoa"/>
        </authorList>
    </citation>
    <scope>IDENTIFICATION</scope>
</reference>
<dbReference type="InterPro" id="IPR003097">
    <property type="entry name" value="CysJ-like_FAD-binding"/>
</dbReference>
<keyword evidence="3" id="KW-0285">Flavoprotein</keyword>
<dbReference type="InterPro" id="IPR001094">
    <property type="entry name" value="Flavdoxin-like"/>
</dbReference>
<dbReference type="PROSITE" id="PS51384">
    <property type="entry name" value="FAD_FR"/>
    <property type="match status" value="1"/>
</dbReference>
<protein>
    <recommendedName>
        <fullName evidence="12">NADPH-dependent diflavin oxidoreductase 1</fullName>
    </recommendedName>
</protein>
<comment type="cofactor">
    <cofactor evidence="1">
        <name>FMN</name>
        <dbReference type="ChEBI" id="CHEBI:58210"/>
    </cofactor>
</comment>
<keyword evidence="11" id="KW-1185">Reference proteome</keyword>
<dbReference type="GO" id="GO:0050660">
    <property type="term" value="F:flavin adenine dinucleotide binding"/>
    <property type="evidence" value="ECO:0007669"/>
    <property type="project" value="TreeGrafter"/>
</dbReference>
<dbReference type="PRINTS" id="PR00369">
    <property type="entry name" value="FLAVODOXIN"/>
</dbReference>
<dbReference type="Gene3D" id="1.20.990.10">
    <property type="entry name" value="NADPH-cytochrome p450 Reductase, Chain A, domain 3"/>
    <property type="match status" value="1"/>
</dbReference>
<dbReference type="GO" id="GO:0016491">
    <property type="term" value="F:oxidoreductase activity"/>
    <property type="evidence" value="ECO:0007669"/>
    <property type="project" value="UniProtKB-KW"/>
</dbReference>
<dbReference type="InterPro" id="IPR001433">
    <property type="entry name" value="OxRdtase_FAD/NAD-bd"/>
</dbReference>